<dbReference type="PROSITE" id="PS00137">
    <property type="entry name" value="SUBTILASE_HIS"/>
    <property type="match status" value="1"/>
</dbReference>
<comment type="cofactor">
    <cofactor evidence="1">
        <name>Ca(2+)</name>
        <dbReference type="ChEBI" id="CHEBI:29108"/>
    </cofactor>
</comment>
<keyword evidence="13" id="KW-0175">Coiled coil</keyword>
<dbReference type="CDD" id="cd07477">
    <property type="entry name" value="Peptidases_S8_Subtilisin_subset"/>
    <property type="match status" value="1"/>
</dbReference>
<feature type="active site" description="Charge relay system" evidence="11">
    <location>
        <position position="167"/>
    </location>
</feature>
<dbReference type="InterPro" id="IPR022398">
    <property type="entry name" value="Peptidase_S8_His-AS"/>
</dbReference>
<dbReference type="AlphaFoldDB" id="A0A372LNU6"/>
<feature type="active site" description="Charge relay system" evidence="11">
    <location>
        <position position="197"/>
    </location>
</feature>
<comment type="caution">
    <text evidence="15">The sequence shown here is derived from an EMBL/GenBank/DDBJ whole genome shotgun (WGS) entry which is preliminary data.</text>
</comment>
<dbReference type="Gene3D" id="1.10.10.1270">
    <property type="entry name" value="Sbi, C3 binding domain IV"/>
    <property type="match status" value="4"/>
</dbReference>
<dbReference type="PROSITE" id="PS00136">
    <property type="entry name" value="SUBTILASE_ASP"/>
    <property type="match status" value="1"/>
</dbReference>
<keyword evidence="5 11" id="KW-0645">Protease</keyword>
<evidence type="ECO:0000313" key="15">
    <source>
        <dbReference type="EMBL" id="RFU69366.1"/>
    </source>
</evidence>
<evidence type="ECO:0000256" key="3">
    <source>
        <dbReference type="ARBA" id="ARBA00011073"/>
    </source>
</evidence>
<evidence type="ECO:0000256" key="2">
    <source>
        <dbReference type="ARBA" id="ARBA00004613"/>
    </source>
</evidence>
<dbReference type="InterPro" id="IPR034202">
    <property type="entry name" value="Subtilisin_Carlsberg-like"/>
</dbReference>
<dbReference type="InterPro" id="IPR015500">
    <property type="entry name" value="Peptidase_S8_subtilisin-rel"/>
</dbReference>
<dbReference type="InterPro" id="IPR000209">
    <property type="entry name" value="Peptidase_S8/S53_dom"/>
</dbReference>
<dbReference type="InterPro" id="IPR023828">
    <property type="entry name" value="Peptidase_S8_Ser-AS"/>
</dbReference>
<dbReference type="SUPFAM" id="SSF54897">
    <property type="entry name" value="Protease propeptides/inhibitors"/>
    <property type="match status" value="1"/>
</dbReference>
<keyword evidence="6" id="KW-0479">Metal-binding</keyword>
<sequence length="787" mass="85252">MSGDMKTFRKKDCVKMHFTTKGSKFLVAALSLSLGMFNVTPPVNAESQKETEVIVVYKNQEGKGDALDLSNQVDHQFKSVPALAVTIENKDIDQLEDNPDIAYVEENITFSALEDSIRLLSEEQVKSKAASYGVPREESQWNLQAVKASSAWSRGYTGRGVKVAVIDSGIAPHAELKIAGGISTVNYTNSYFDDNGHGTHVAGIIASKKNGAGLVGVAPNTEIYAVKAMDSKGNGNLQDLLEAIDWAIVNKIDILNMSLSLTEDSRLLRAMIDKANNSGMLVVAAGGNSGTPDGSGNTVEYPAKYSSAIAVSAVDSQLERGSFSAAGEEIQFAAPGVDVISTYLNGGYAQANGTSMAAPHIAGLLALLKEKYPAKTNAELKEHLKLHTVDLGSAGRDPLYGFGFASFTTEVEDAAQQLANVERAIALAEASLSRTDIAAAQSQIDRLAESPEKNRFNQRINTVRELAAQNELQQQRTAFARNAVEAAEKYRTQQYLNNAGDAVKALPIGNERAALESRLDALRTEVANKAVYNEAEEKVAAAEKSLKKADVIAAQQTISQIPSGVEVHTLLKRLDAVKIAILNNANAKVAAAEKDKNKKLADAAQTAINEVIYSSDKNSLQKRLDLVRAWIMSNAKSKVASAEKYKTKSYLTAAQAAVNELLAGGSKTYLQQKLDAVSRFIQQDAINKVTAAEKKLRQDYVDKAQYAVNELENGSLKTSLQQRLDIAKKKITELYKKQFSAADAKVRMAERYKTKKYKSSAQIAVNSLKTSYQKTVLQKRLNAVRAR</sequence>
<dbReference type="Pfam" id="PF00082">
    <property type="entry name" value="Peptidase_S8"/>
    <property type="match status" value="1"/>
</dbReference>
<dbReference type="SUPFAM" id="SSF52743">
    <property type="entry name" value="Subtilisin-like"/>
    <property type="match status" value="1"/>
</dbReference>
<evidence type="ECO:0000256" key="11">
    <source>
        <dbReference type="PROSITE-ProRule" id="PRU01240"/>
    </source>
</evidence>
<feature type="domain" description="Peptidase S8/S53" evidence="14">
    <location>
        <begin position="158"/>
        <end position="403"/>
    </location>
</feature>
<evidence type="ECO:0000256" key="9">
    <source>
        <dbReference type="ARBA" id="ARBA00022825"/>
    </source>
</evidence>
<organism evidence="15 16">
    <name type="scientific">Peribacillus saganii</name>
    <dbReference type="NCBI Taxonomy" id="2303992"/>
    <lineage>
        <taxon>Bacteria</taxon>
        <taxon>Bacillati</taxon>
        <taxon>Bacillota</taxon>
        <taxon>Bacilli</taxon>
        <taxon>Bacillales</taxon>
        <taxon>Bacillaceae</taxon>
        <taxon>Peribacillus</taxon>
    </lineage>
</organism>
<keyword evidence="16" id="KW-1185">Reference proteome</keyword>
<evidence type="ECO:0000256" key="10">
    <source>
        <dbReference type="ARBA" id="ARBA00022837"/>
    </source>
</evidence>
<evidence type="ECO:0000256" key="7">
    <source>
        <dbReference type="ARBA" id="ARBA00022729"/>
    </source>
</evidence>
<name>A0A372LNU6_9BACI</name>
<dbReference type="GO" id="GO:0046872">
    <property type="term" value="F:metal ion binding"/>
    <property type="evidence" value="ECO:0007669"/>
    <property type="project" value="UniProtKB-KW"/>
</dbReference>
<keyword evidence="10" id="KW-0106">Calcium</keyword>
<dbReference type="PROSITE" id="PS51892">
    <property type="entry name" value="SUBTILASE"/>
    <property type="match status" value="1"/>
</dbReference>
<protein>
    <submittedName>
        <fullName evidence="15">Peptidase S8</fullName>
    </submittedName>
</protein>
<dbReference type="EMBL" id="QVTE01000026">
    <property type="protein sequence ID" value="RFU69366.1"/>
    <property type="molecule type" value="Genomic_DNA"/>
</dbReference>
<dbReference type="PANTHER" id="PTHR43806:SF11">
    <property type="entry name" value="CEREVISIN-RELATED"/>
    <property type="match status" value="1"/>
</dbReference>
<evidence type="ECO:0000313" key="16">
    <source>
        <dbReference type="Proteomes" id="UP000264541"/>
    </source>
</evidence>
<keyword evidence="8 11" id="KW-0378">Hydrolase</keyword>
<dbReference type="Proteomes" id="UP000264541">
    <property type="component" value="Unassembled WGS sequence"/>
</dbReference>
<proteinExistence type="inferred from homology"/>
<feature type="coiled-coil region" evidence="13">
    <location>
        <begin position="404"/>
        <end position="431"/>
    </location>
</feature>
<evidence type="ECO:0000256" key="8">
    <source>
        <dbReference type="ARBA" id="ARBA00022801"/>
    </source>
</evidence>
<evidence type="ECO:0000256" key="5">
    <source>
        <dbReference type="ARBA" id="ARBA00022670"/>
    </source>
</evidence>
<dbReference type="GO" id="GO:0005576">
    <property type="term" value="C:extracellular region"/>
    <property type="evidence" value="ECO:0007669"/>
    <property type="project" value="UniProtKB-SubCell"/>
</dbReference>
<dbReference type="PROSITE" id="PS00138">
    <property type="entry name" value="SUBTILASE_SER"/>
    <property type="match status" value="1"/>
</dbReference>
<dbReference type="InterPro" id="IPR036852">
    <property type="entry name" value="Peptidase_S8/S53_dom_sf"/>
</dbReference>
<dbReference type="GO" id="GO:0006508">
    <property type="term" value="P:proteolysis"/>
    <property type="evidence" value="ECO:0007669"/>
    <property type="project" value="UniProtKB-KW"/>
</dbReference>
<keyword evidence="7" id="KW-0732">Signal</keyword>
<feature type="active site" description="Charge relay system" evidence="11">
    <location>
        <position position="355"/>
    </location>
</feature>
<evidence type="ECO:0000256" key="13">
    <source>
        <dbReference type="SAM" id="Coils"/>
    </source>
</evidence>
<gene>
    <name evidence="15" type="ORF">D0469_09860</name>
</gene>
<comment type="similarity">
    <text evidence="3 11 12">Belongs to the peptidase S8 family.</text>
</comment>
<dbReference type="InterPro" id="IPR041909">
    <property type="entry name" value="Sbi_C3_db_domIV"/>
</dbReference>
<dbReference type="Gene3D" id="3.40.50.200">
    <property type="entry name" value="Peptidase S8/S53 domain"/>
    <property type="match status" value="1"/>
</dbReference>
<dbReference type="InterPro" id="IPR050131">
    <property type="entry name" value="Peptidase_S8_subtilisin-like"/>
</dbReference>
<evidence type="ECO:0000256" key="1">
    <source>
        <dbReference type="ARBA" id="ARBA00001913"/>
    </source>
</evidence>
<keyword evidence="9 11" id="KW-0720">Serine protease</keyword>
<dbReference type="Gene3D" id="3.30.70.80">
    <property type="entry name" value="Peptidase S8 propeptide/proteinase inhibitor I9"/>
    <property type="match status" value="1"/>
</dbReference>
<accession>A0A372LNU6</accession>
<evidence type="ECO:0000256" key="6">
    <source>
        <dbReference type="ARBA" id="ARBA00022723"/>
    </source>
</evidence>
<dbReference type="PRINTS" id="PR00723">
    <property type="entry name" value="SUBTILISIN"/>
</dbReference>
<comment type="subcellular location">
    <subcellularLocation>
        <location evidence="2">Secreted</location>
    </subcellularLocation>
</comment>
<evidence type="ECO:0000256" key="4">
    <source>
        <dbReference type="ARBA" id="ARBA00022525"/>
    </source>
</evidence>
<dbReference type="PANTHER" id="PTHR43806">
    <property type="entry name" value="PEPTIDASE S8"/>
    <property type="match status" value="1"/>
</dbReference>
<dbReference type="GO" id="GO:0004252">
    <property type="term" value="F:serine-type endopeptidase activity"/>
    <property type="evidence" value="ECO:0007669"/>
    <property type="project" value="UniProtKB-UniRule"/>
</dbReference>
<evidence type="ECO:0000259" key="14">
    <source>
        <dbReference type="Pfam" id="PF00082"/>
    </source>
</evidence>
<keyword evidence="4" id="KW-0964">Secreted</keyword>
<reference evidence="15 16" key="1">
    <citation type="submission" date="2018-08" db="EMBL/GenBank/DDBJ databases">
        <title>Bacillus chawlae sp. nov., Bacillus glennii sp. nov., and Bacillus saganii sp. nov. Isolated from the Vehicle Assembly Building at Kennedy Space Center where the Viking Spacecraft were Assembled.</title>
        <authorList>
            <person name="Seuylemezian A."/>
            <person name="Vaishampayan P."/>
        </authorList>
    </citation>
    <scope>NUCLEOTIDE SEQUENCE [LARGE SCALE GENOMIC DNA]</scope>
    <source>
        <strain evidence="15 16">V47-23a</strain>
    </source>
</reference>
<dbReference type="InterPro" id="IPR037045">
    <property type="entry name" value="S8pro/Inhibitor_I9_sf"/>
</dbReference>
<dbReference type="InterPro" id="IPR023827">
    <property type="entry name" value="Peptidase_S8_Asp-AS"/>
</dbReference>
<evidence type="ECO:0000256" key="12">
    <source>
        <dbReference type="RuleBase" id="RU003355"/>
    </source>
</evidence>